<dbReference type="STRING" id="223786.SAMN05216234_10233"/>
<dbReference type="SUPFAM" id="SSF47384">
    <property type="entry name" value="Homodimeric domain of signal transducing histidine kinase"/>
    <property type="match status" value="1"/>
</dbReference>
<dbReference type="PRINTS" id="PR00344">
    <property type="entry name" value="BCTRLSENSOR"/>
</dbReference>
<keyword evidence="11" id="KW-1185">Reference proteome</keyword>
<dbReference type="PANTHER" id="PTHR43711:SF31">
    <property type="entry name" value="HISTIDINE KINASE"/>
    <property type="match status" value="1"/>
</dbReference>
<keyword evidence="6" id="KW-0902">Two-component regulatory system</keyword>
<dbReference type="PROSITE" id="PS50110">
    <property type="entry name" value="RESPONSE_REGULATORY"/>
    <property type="match status" value="1"/>
</dbReference>
<organism evidence="10 11">
    <name type="scientific">Hydrogenimonas thermophila</name>
    <dbReference type="NCBI Taxonomy" id="223786"/>
    <lineage>
        <taxon>Bacteria</taxon>
        <taxon>Pseudomonadati</taxon>
        <taxon>Campylobacterota</taxon>
        <taxon>Epsilonproteobacteria</taxon>
        <taxon>Campylobacterales</taxon>
        <taxon>Hydrogenimonadaceae</taxon>
        <taxon>Hydrogenimonas</taxon>
    </lineage>
</organism>
<dbReference type="PROSITE" id="PS50109">
    <property type="entry name" value="HIS_KIN"/>
    <property type="match status" value="1"/>
</dbReference>
<reference evidence="10 11" key="1">
    <citation type="submission" date="2016-10" db="EMBL/GenBank/DDBJ databases">
        <authorList>
            <person name="de Groot N.N."/>
        </authorList>
    </citation>
    <scope>NUCLEOTIDE SEQUENCE [LARGE SCALE GENOMIC DNA]</scope>
    <source>
        <strain evidence="10 11">EP1-55-1</strain>
    </source>
</reference>
<dbReference type="RefSeq" id="WP_092910042.1">
    <property type="nucleotide sequence ID" value="NZ_FOXB01000002.1"/>
</dbReference>
<feature type="domain" description="Response regulatory" evidence="9">
    <location>
        <begin position="656"/>
        <end position="768"/>
    </location>
</feature>
<keyword evidence="5 10" id="KW-0418">Kinase</keyword>
<dbReference type="PANTHER" id="PTHR43711">
    <property type="entry name" value="TWO-COMPONENT HISTIDINE KINASE"/>
    <property type="match status" value="1"/>
</dbReference>
<protein>
    <recommendedName>
        <fullName evidence="2">histidine kinase</fullName>
        <ecNumber evidence="2">2.7.13.3</ecNumber>
    </recommendedName>
</protein>
<evidence type="ECO:0000259" key="9">
    <source>
        <dbReference type="PROSITE" id="PS50110"/>
    </source>
</evidence>
<evidence type="ECO:0000256" key="1">
    <source>
        <dbReference type="ARBA" id="ARBA00000085"/>
    </source>
</evidence>
<dbReference type="Gene3D" id="3.40.50.2300">
    <property type="match status" value="1"/>
</dbReference>
<evidence type="ECO:0000313" key="11">
    <source>
        <dbReference type="Proteomes" id="UP000199227"/>
    </source>
</evidence>
<dbReference type="InterPro" id="IPR003594">
    <property type="entry name" value="HATPase_dom"/>
</dbReference>
<sequence>MTTSETIEIYYNFTIEELKKRSEIEKFITSLGNMISETLFEKYVSHIDSLNELFKKNSFSIKAELSDYIIEIFTCDIKIEFIEVNQNFANKLIRYGFSPNEYIAIMNFVKEIIVDLTFVNENIKKYLVLILKNINFAEHLACQYMVSTISKKQEESKIIKTFDKLYLSLNYHKKSFFTIKKLLNSRDLNLIQDIELNPQNCIVGEIIKELQNDNDIIERLKIDSLKADKLHTLWHKKAKEFIDAVQKNDKKRMENIFEDIEKISLEIDDIFNKPLNSLSTTSFLAVSSGIKFLHNVLEFLQKIRFDIKLTQKENFYREIKDLLIKSMNWSIENIEVSTTSLDEKSFSIVKMYRVDNKEIYFGVNLKNIPNKLYIMETIKFLLDAIEVHIKMIEREKALILMAEKADRANKAKDMFLANMSHELRTPLNAIIGFSQILVSNPNIPDNLKAYIEKISIAGNNLLSLVNTILDFAKIEAGKFNFMPEFVNVEELLREVITIIEPLCKNKSIQFKYPKHISLSLYLDKQLISQVLINLLSNAVKFTPDNGKITLNIKYDKKSQEYLFSVCDTGIGIKKEDQEKIFEPFVQSENVFQKSVKGTGLGLALSKKIIEELHEGRIWLESEEGNGSCFYFTIPIKISQNKKEFIKNSSNIKNALKLLIVEDSDEYKNILVDKLKKRYDITVANSVNLAKNLLLANKYDFVILDFFLVDGIGTEVLDFMEEEKIEVPTVIISAEEDRFIIDSIENKIRNIEAIFNKNDIETILSFIGE</sequence>
<evidence type="ECO:0000256" key="4">
    <source>
        <dbReference type="ARBA" id="ARBA00022679"/>
    </source>
</evidence>
<dbReference type="InterPro" id="IPR003661">
    <property type="entry name" value="HisK_dim/P_dom"/>
</dbReference>
<dbReference type="InterPro" id="IPR001789">
    <property type="entry name" value="Sig_transdc_resp-reg_receiver"/>
</dbReference>
<evidence type="ECO:0000256" key="2">
    <source>
        <dbReference type="ARBA" id="ARBA00012438"/>
    </source>
</evidence>
<evidence type="ECO:0000259" key="8">
    <source>
        <dbReference type="PROSITE" id="PS50109"/>
    </source>
</evidence>
<dbReference type="InterPro" id="IPR036097">
    <property type="entry name" value="HisK_dim/P_sf"/>
</dbReference>
<proteinExistence type="predicted"/>
<dbReference type="CDD" id="cd16922">
    <property type="entry name" value="HATPase_EvgS-ArcB-TorS-like"/>
    <property type="match status" value="1"/>
</dbReference>
<dbReference type="Gene3D" id="3.30.565.10">
    <property type="entry name" value="Histidine kinase-like ATPase, C-terminal domain"/>
    <property type="match status" value="1"/>
</dbReference>
<comment type="catalytic activity">
    <reaction evidence="1">
        <text>ATP + protein L-histidine = ADP + protein N-phospho-L-histidine.</text>
        <dbReference type="EC" id="2.7.13.3"/>
    </reaction>
</comment>
<dbReference type="Pfam" id="PF00512">
    <property type="entry name" value="HisKA"/>
    <property type="match status" value="1"/>
</dbReference>
<dbReference type="GO" id="GO:0000155">
    <property type="term" value="F:phosphorelay sensor kinase activity"/>
    <property type="evidence" value="ECO:0007669"/>
    <property type="project" value="InterPro"/>
</dbReference>
<dbReference type="InterPro" id="IPR005467">
    <property type="entry name" value="His_kinase_dom"/>
</dbReference>
<dbReference type="SUPFAM" id="SSF55874">
    <property type="entry name" value="ATPase domain of HSP90 chaperone/DNA topoisomerase II/histidine kinase"/>
    <property type="match status" value="1"/>
</dbReference>
<dbReference type="CDD" id="cd00082">
    <property type="entry name" value="HisKA"/>
    <property type="match status" value="1"/>
</dbReference>
<dbReference type="Pfam" id="PF02518">
    <property type="entry name" value="HATPase_c"/>
    <property type="match status" value="1"/>
</dbReference>
<keyword evidence="4" id="KW-0808">Transferase</keyword>
<dbReference type="EMBL" id="FOXB01000002">
    <property type="protein sequence ID" value="SFO92155.1"/>
    <property type="molecule type" value="Genomic_DNA"/>
</dbReference>
<dbReference type="AlphaFoldDB" id="A0A1I5L4I4"/>
<dbReference type="SMART" id="SM00387">
    <property type="entry name" value="HATPase_c"/>
    <property type="match status" value="1"/>
</dbReference>
<dbReference type="Gene3D" id="1.10.287.130">
    <property type="match status" value="1"/>
</dbReference>
<evidence type="ECO:0000256" key="5">
    <source>
        <dbReference type="ARBA" id="ARBA00022777"/>
    </source>
</evidence>
<dbReference type="InterPro" id="IPR004358">
    <property type="entry name" value="Sig_transdc_His_kin-like_C"/>
</dbReference>
<dbReference type="InterPro" id="IPR011006">
    <property type="entry name" value="CheY-like_superfamily"/>
</dbReference>
<name>A0A1I5L4I4_9BACT</name>
<dbReference type="OrthoDB" id="9813151at2"/>
<dbReference type="Proteomes" id="UP000199227">
    <property type="component" value="Unassembled WGS sequence"/>
</dbReference>
<dbReference type="FunFam" id="3.30.565.10:FF:000010">
    <property type="entry name" value="Sensor histidine kinase RcsC"/>
    <property type="match status" value="1"/>
</dbReference>
<feature type="modified residue" description="4-aspartylphosphate" evidence="7">
    <location>
        <position position="704"/>
    </location>
</feature>
<dbReference type="CDD" id="cd00156">
    <property type="entry name" value="REC"/>
    <property type="match status" value="1"/>
</dbReference>
<accession>A0A1I5L4I4</accession>
<dbReference type="SMART" id="SM00388">
    <property type="entry name" value="HisKA"/>
    <property type="match status" value="1"/>
</dbReference>
<evidence type="ECO:0000256" key="7">
    <source>
        <dbReference type="PROSITE-ProRule" id="PRU00169"/>
    </source>
</evidence>
<evidence type="ECO:0000256" key="3">
    <source>
        <dbReference type="ARBA" id="ARBA00022553"/>
    </source>
</evidence>
<dbReference type="SUPFAM" id="SSF52172">
    <property type="entry name" value="CheY-like"/>
    <property type="match status" value="1"/>
</dbReference>
<evidence type="ECO:0000256" key="6">
    <source>
        <dbReference type="ARBA" id="ARBA00023012"/>
    </source>
</evidence>
<gene>
    <name evidence="10" type="ORF">SAMN05216234_10233</name>
</gene>
<feature type="domain" description="Histidine kinase" evidence="8">
    <location>
        <begin position="418"/>
        <end position="637"/>
    </location>
</feature>
<evidence type="ECO:0000313" key="10">
    <source>
        <dbReference type="EMBL" id="SFO92155.1"/>
    </source>
</evidence>
<dbReference type="InterPro" id="IPR050736">
    <property type="entry name" value="Sensor_HK_Regulatory"/>
</dbReference>
<keyword evidence="3 7" id="KW-0597">Phosphoprotein</keyword>
<dbReference type="InterPro" id="IPR036890">
    <property type="entry name" value="HATPase_C_sf"/>
</dbReference>
<dbReference type="EC" id="2.7.13.3" evidence="2"/>